<dbReference type="CDD" id="cd03759">
    <property type="entry name" value="proteasome_beta_type_3"/>
    <property type="match status" value="1"/>
</dbReference>
<dbReference type="PROSITE" id="PS51476">
    <property type="entry name" value="PROTEASOME_BETA_2"/>
    <property type="match status" value="1"/>
</dbReference>
<organism evidence="5 6">
    <name type="scientific">Caulochytrium protostelioides</name>
    <dbReference type="NCBI Taxonomy" id="1555241"/>
    <lineage>
        <taxon>Eukaryota</taxon>
        <taxon>Fungi</taxon>
        <taxon>Fungi incertae sedis</taxon>
        <taxon>Chytridiomycota</taxon>
        <taxon>Chytridiomycota incertae sedis</taxon>
        <taxon>Chytridiomycetes</taxon>
        <taxon>Caulochytriales</taxon>
        <taxon>Caulochytriaceae</taxon>
        <taxon>Caulochytrium</taxon>
    </lineage>
</organism>
<keyword evidence="6" id="KW-1185">Reference proteome</keyword>
<gene>
    <name evidence="5" type="ORF">CXG81DRAFT_29137</name>
</gene>
<name>A0A4P9XEF7_9FUNG</name>
<dbReference type="STRING" id="1555241.A0A4P9XEF7"/>
<keyword evidence="1 4" id="KW-0963">Cytoplasm</keyword>
<dbReference type="GO" id="GO:0005737">
    <property type="term" value="C:cytoplasm"/>
    <property type="evidence" value="ECO:0007669"/>
    <property type="project" value="UniProtKB-SubCell"/>
</dbReference>
<dbReference type="SUPFAM" id="SSF56235">
    <property type="entry name" value="N-terminal nucleophile aminohydrolases (Ntn hydrolases)"/>
    <property type="match status" value="1"/>
</dbReference>
<dbReference type="PANTHER" id="PTHR32194:SF10">
    <property type="entry name" value="PROTEASOME SUBUNIT BETA TYPE-3"/>
    <property type="match status" value="1"/>
</dbReference>
<dbReference type="Proteomes" id="UP000274922">
    <property type="component" value="Unassembled WGS sequence"/>
</dbReference>
<keyword evidence="2 4" id="KW-0647">Proteasome</keyword>
<dbReference type="InterPro" id="IPR016050">
    <property type="entry name" value="Proteasome_bsu_CS"/>
</dbReference>
<dbReference type="AlphaFoldDB" id="A0A4P9XEF7"/>
<dbReference type="EMBL" id="ML014116">
    <property type="protein sequence ID" value="RKP03892.1"/>
    <property type="molecule type" value="Genomic_DNA"/>
</dbReference>
<sequence>MEYNGSAVMAMKGDGCVAIAADRRFGVQALTLGTEFQKIFQMNKYTFVGLAGLASDVITLSDQLRYKVKMYELREERPISPETFAHLASSSLYEKRFGPWFVEPIIAGLDPKTGEPFIASTDLIGCINFAKDFVVSGTANSQMYGMCESLWEPNLGPEDLFETISQAMLNAIDRDCIAGWGAVVHVITKDKIVTKHLKGRMD</sequence>
<evidence type="ECO:0000313" key="5">
    <source>
        <dbReference type="EMBL" id="RKP03892.1"/>
    </source>
</evidence>
<comment type="similarity">
    <text evidence="4">Belongs to the peptidase T1B family.</text>
</comment>
<dbReference type="InterPro" id="IPR033811">
    <property type="entry name" value="Proteasome_beta_3"/>
</dbReference>
<evidence type="ECO:0000256" key="2">
    <source>
        <dbReference type="ARBA" id="ARBA00022942"/>
    </source>
</evidence>
<evidence type="ECO:0000256" key="4">
    <source>
        <dbReference type="RuleBase" id="RU004203"/>
    </source>
</evidence>
<comment type="function">
    <text evidence="4">Component of the proteasome, a multicatalytic proteinase complex which is characterized by its ability to cleave peptides with Arg, Phe, Tyr, Leu, and Glu adjacent to the leaving group at neutral or slightly basic pH. The proteasome has an ATP-dependent proteolytic activity.</text>
</comment>
<protein>
    <recommendedName>
        <fullName evidence="4">Proteasome subunit beta</fullName>
    </recommendedName>
</protein>
<dbReference type="GO" id="GO:0043161">
    <property type="term" value="P:proteasome-mediated ubiquitin-dependent protein catabolic process"/>
    <property type="evidence" value="ECO:0007669"/>
    <property type="project" value="InterPro"/>
</dbReference>
<dbReference type="OrthoDB" id="204949at2759"/>
<keyword evidence="3 4" id="KW-0539">Nucleus</keyword>
<accession>A0A4P9XEF7</accession>
<reference evidence="6" key="1">
    <citation type="journal article" date="2018" name="Nat. Microbiol.">
        <title>Leveraging single-cell genomics to expand the fungal tree of life.</title>
        <authorList>
            <person name="Ahrendt S.R."/>
            <person name="Quandt C.A."/>
            <person name="Ciobanu D."/>
            <person name="Clum A."/>
            <person name="Salamov A."/>
            <person name="Andreopoulos B."/>
            <person name="Cheng J.F."/>
            <person name="Woyke T."/>
            <person name="Pelin A."/>
            <person name="Henrissat B."/>
            <person name="Reynolds N.K."/>
            <person name="Benny G.L."/>
            <person name="Smith M.E."/>
            <person name="James T.Y."/>
            <person name="Grigoriev I.V."/>
        </authorList>
    </citation>
    <scope>NUCLEOTIDE SEQUENCE [LARGE SCALE GENOMIC DNA]</scope>
    <source>
        <strain evidence="6">ATCC 52028</strain>
    </source>
</reference>
<dbReference type="InterPro" id="IPR023333">
    <property type="entry name" value="Proteasome_suB-type"/>
</dbReference>
<comment type="subcellular location">
    <subcellularLocation>
        <location evidence="4">Cytoplasm</location>
    </subcellularLocation>
    <subcellularLocation>
        <location evidence="4">Nucleus</location>
    </subcellularLocation>
</comment>
<comment type="subunit">
    <text evidence="4">Component of the proteasome complex.</text>
</comment>
<evidence type="ECO:0000256" key="1">
    <source>
        <dbReference type="ARBA" id="ARBA00022490"/>
    </source>
</evidence>
<dbReference type="InterPro" id="IPR001353">
    <property type="entry name" value="Proteasome_sua/b"/>
</dbReference>
<dbReference type="InterPro" id="IPR029055">
    <property type="entry name" value="Ntn_hydrolases_N"/>
</dbReference>
<evidence type="ECO:0000313" key="6">
    <source>
        <dbReference type="Proteomes" id="UP000274922"/>
    </source>
</evidence>
<dbReference type="FunFam" id="3.60.20.10:FF:000003">
    <property type="entry name" value="Proteasome subunit beta type-3"/>
    <property type="match status" value="1"/>
</dbReference>
<evidence type="ECO:0000256" key="3">
    <source>
        <dbReference type="ARBA" id="ARBA00023242"/>
    </source>
</evidence>
<proteinExistence type="inferred from homology"/>
<dbReference type="PROSITE" id="PS00854">
    <property type="entry name" value="PROTEASOME_BETA_1"/>
    <property type="match status" value="1"/>
</dbReference>
<dbReference type="Pfam" id="PF00227">
    <property type="entry name" value="Proteasome"/>
    <property type="match status" value="1"/>
</dbReference>
<dbReference type="GO" id="GO:0019774">
    <property type="term" value="C:proteasome core complex, beta-subunit complex"/>
    <property type="evidence" value="ECO:0007669"/>
    <property type="project" value="InterPro"/>
</dbReference>
<dbReference type="Gene3D" id="3.60.20.10">
    <property type="entry name" value="Glutamine Phosphoribosylpyrophosphate, subunit 1, domain 1"/>
    <property type="match status" value="1"/>
</dbReference>
<dbReference type="GO" id="GO:0005634">
    <property type="term" value="C:nucleus"/>
    <property type="evidence" value="ECO:0007669"/>
    <property type="project" value="UniProtKB-SubCell"/>
</dbReference>
<dbReference type="PANTHER" id="PTHR32194">
    <property type="entry name" value="METALLOPROTEASE TLDD"/>
    <property type="match status" value="1"/>
</dbReference>